<feature type="transmembrane region" description="Helical" evidence="1">
    <location>
        <begin position="127"/>
        <end position="148"/>
    </location>
</feature>
<comment type="caution">
    <text evidence="2">The sequence shown here is derived from an EMBL/GenBank/DDBJ whole genome shotgun (WGS) entry which is preliminary data.</text>
</comment>
<dbReference type="EMBL" id="JAAXLS010000049">
    <property type="protein sequence ID" value="NKQ58118.1"/>
    <property type="molecule type" value="Genomic_DNA"/>
</dbReference>
<accession>A0ABX1JES0</accession>
<dbReference type="Proteomes" id="UP000715441">
    <property type="component" value="Unassembled WGS sequence"/>
</dbReference>
<gene>
    <name evidence="2" type="ORF">HFP15_35195</name>
</gene>
<protein>
    <submittedName>
        <fullName evidence="2">Pr6Pr family membrane protein</fullName>
    </submittedName>
</protein>
<evidence type="ECO:0000313" key="3">
    <source>
        <dbReference type="Proteomes" id="UP000715441"/>
    </source>
</evidence>
<keyword evidence="3" id="KW-1185">Reference proteome</keyword>
<dbReference type="InterPro" id="IPR049713">
    <property type="entry name" value="Pr6Pr-like"/>
</dbReference>
<feature type="transmembrane region" description="Helical" evidence="1">
    <location>
        <begin position="65"/>
        <end position="86"/>
    </location>
</feature>
<name>A0ABX1JES0_9PSEU</name>
<dbReference type="RefSeq" id="WP_168521644.1">
    <property type="nucleotide sequence ID" value="NZ_JAAXLS010000049.1"/>
</dbReference>
<proteinExistence type="predicted"/>
<feature type="transmembrane region" description="Helical" evidence="1">
    <location>
        <begin position="20"/>
        <end position="45"/>
    </location>
</feature>
<evidence type="ECO:0000256" key="1">
    <source>
        <dbReference type="SAM" id="Phobius"/>
    </source>
</evidence>
<keyword evidence="1" id="KW-1133">Transmembrane helix</keyword>
<reference evidence="2 3" key="1">
    <citation type="submission" date="2020-04" db="EMBL/GenBank/DDBJ databases">
        <title>Novel species.</title>
        <authorList>
            <person name="Teo W.F.A."/>
            <person name="Lipun K."/>
            <person name="Srisuk N."/>
            <person name="Duangmal K."/>
        </authorList>
    </citation>
    <scope>NUCLEOTIDE SEQUENCE [LARGE SCALE GENOMIC DNA]</scope>
    <source>
        <strain evidence="2 3">K13G38</strain>
    </source>
</reference>
<keyword evidence="1" id="KW-0812">Transmembrane</keyword>
<feature type="transmembrane region" description="Helical" evidence="1">
    <location>
        <begin position="155"/>
        <end position="176"/>
    </location>
</feature>
<evidence type="ECO:0000313" key="2">
    <source>
        <dbReference type="EMBL" id="NKQ58118.1"/>
    </source>
</evidence>
<keyword evidence="1" id="KW-0472">Membrane</keyword>
<dbReference type="NCBIfam" id="NF038065">
    <property type="entry name" value="Pr6Pr"/>
    <property type="match status" value="1"/>
</dbReference>
<feature type="transmembrane region" description="Helical" evidence="1">
    <location>
        <begin position="196"/>
        <end position="220"/>
    </location>
</feature>
<organism evidence="2 3">
    <name type="scientific">Amycolatopsis acididurans</name>
    <dbReference type="NCBI Taxonomy" id="2724524"/>
    <lineage>
        <taxon>Bacteria</taxon>
        <taxon>Bacillati</taxon>
        <taxon>Actinomycetota</taxon>
        <taxon>Actinomycetes</taxon>
        <taxon>Pseudonocardiales</taxon>
        <taxon>Pseudonocardiaceae</taxon>
        <taxon>Amycolatopsis</taxon>
    </lineage>
</organism>
<feature type="transmembrane region" description="Helical" evidence="1">
    <location>
        <begin position="98"/>
        <end position="121"/>
    </location>
</feature>
<sequence>MEAVATTTVRSSRAVVAARVCHALIAAVVAASLVVQIALLLSGGADANSGQAGEVVSVGVRLWRLFSYFTIESNLFVLATAVVLALRPAADGRIWRVVRLDGLLGILITGVVYDIVLAPIVHLTGAALAAGIGFHYISPWATILAWLVFGPRRRITWGTIAGAFVWPVLWLVYIFTQGAFTDWYPYPFLDVTDLGFGTALVNSLLVVAVAIVFAVLFKLVDNRVPALLRDGDR</sequence>